<keyword evidence="3" id="KW-1185">Reference proteome</keyword>
<dbReference type="RefSeq" id="WP_216457233.1">
    <property type="nucleotide sequence ID" value="NZ_JAHLQL010000004.1"/>
</dbReference>
<accession>A0ABS6F3K4</accession>
<name>A0ABS6F3K4_9CLOT</name>
<evidence type="ECO:0000256" key="1">
    <source>
        <dbReference type="SAM" id="SignalP"/>
    </source>
</evidence>
<reference evidence="2 3" key="1">
    <citation type="submission" date="2021-06" db="EMBL/GenBank/DDBJ databases">
        <authorList>
            <person name="Sun Q."/>
            <person name="Li D."/>
        </authorList>
    </citation>
    <scope>NUCLEOTIDE SEQUENCE [LARGE SCALE GENOMIC DNA]</scope>
    <source>
        <strain evidence="2 3">MSJ-4</strain>
    </source>
</reference>
<sequence>MKKSLVRGIVSGLALCITMISFSDVNVKADVVNERLSYNESVKLQNGAEVTTLYSDDDMVTYLVKEDGYKYTVKFDVLNYLVTLNNKTYTLNDYQSAAIKEIEMKNSNARSLNKPNIVEILDNYETVNKFTLENGVSSNIMSYSDLPTTGYGVERKVATMKEVNFTLGLTTALLTAAAAFFLKGNIAVTKVFVSKVIKEAIAAGIIAVGAEYISGGDAYYDKYQAHHSTLPATKERRVPFYKKYSFTSYGDSWTHYFWYAQPSY</sequence>
<feature type="chain" id="PRO_5045678717" evidence="1">
    <location>
        <begin position="24"/>
        <end position="264"/>
    </location>
</feature>
<organism evidence="2 3">
    <name type="scientific">Clostridium simiarum</name>
    <dbReference type="NCBI Taxonomy" id="2841506"/>
    <lineage>
        <taxon>Bacteria</taxon>
        <taxon>Bacillati</taxon>
        <taxon>Bacillota</taxon>
        <taxon>Clostridia</taxon>
        <taxon>Eubacteriales</taxon>
        <taxon>Clostridiaceae</taxon>
        <taxon>Clostridium</taxon>
    </lineage>
</organism>
<evidence type="ECO:0000313" key="3">
    <source>
        <dbReference type="Proteomes" id="UP000736583"/>
    </source>
</evidence>
<comment type="caution">
    <text evidence="2">The sequence shown here is derived from an EMBL/GenBank/DDBJ whole genome shotgun (WGS) entry which is preliminary data.</text>
</comment>
<dbReference type="Proteomes" id="UP000736583">
    <property type="component" value="Unassembled WGS sequence"/>
</dbReference>
<gene>
    <name evidence="2" type="ORF">KQI89_11845</name>
</gene>
<feature type="signal peptide" evidence="1">
    <location>
        <begin position="1"/>
        <end position="23"/>
    </location>
</feature>
<evidence type="ECO:0000313" key="2">
    <source>
        <dbReference type="EMBL" id="MBU5592449.1"/>
    </source>
</evidence>
<keyword evidence="1" id="KW-0732">Signal</keyword>
<protein>
    <submittedName>
        <fullName evidence="2">Uncharacterized protein</fullName>
    </submittedName>
</protein>
<proteinExistence type="predicted"/>
<dbReference type="EMBL" id="JAHLQL010000004">
    <property type="protein sequence ID" value="MBU5592449.1"/>
    <property type="molecule type" value="Genomic_DNA"/>
</dbReference>